<protein>
    <submittedName>
        <fullName evidence="1">Uncharacterized protein</fullName>
    </submittedName>
</protein>
<reference evidence="1 2" key="1">
    <citation type="submission" date="2021-06" db="EMBL/GenBank/DDBJ databases">
        <title>Caerostris extrusa draft genome.</title>
        <authorList>
            <person name="Kono N."/>
            <person name="Arakawa K."/>
        </authorList>
    </citation>
    <scope>NUCLEOTIDE SEQUENCE [LARGE SCALE GENOMIC DNA]</scope>
</reference>
<evidence type="ECO:0000313" key="2">
    <source>
        <dbReference type="Proteomes" id="UP001054945"/>
    </source>
</evidence>
<evidence type="ECO:0000313" key="1">
    <source>
        <dbReference type="EMBL" id="GIY61217.1"/>
    </source>
</evidence>
<proteinExistence type="predicted"/>
<gene>
    <name evidence="1" type="ORF">CEXT_283201</name>
</gene>
<name>A0AAV4UTT5_CAEEX</name>
<organism evidence="1 2">
    <name type="scientific">Caerostris extrusa</name>
    <name type="common">Bark spider</name>
    <name type="synonym">Caerostris bankana</name>
    <dbReference type="NCBI Taxonomy" id="172846"/>
    <lineage>
        <taxon>Eukaryota</taxon>
        <taxon>Metazoa</taxon>
        <taxon>Ecdysozoa</taxon>
        <taxon>Arthropoda</taxon>
        <taxon>Chelicerata</taxon>
        <taxon>Arachnida</taxon>
        <taxon>Araneae</taxon>
        <taxon>Araneomorphae</taxon>
        <taxon>Entelegynae</taxon>
        <taxon>Araneoidea</taxon>
        <taxon>Araneidae</taxon>
        <taxon>Caerostris</taxon>
    </lineage>
</organism>
<accession>A0AAV4UTT5</accession>
<dbReference type="AlphaFoldDB" id="A0AAV4UTT5"/>
<dbReference type="EMBL" id="BPLR01013440">
    <property type="protein sequence ID" value="GIY61217.1"/>
    <property type="molecule type" value="Genomic_DNA"/>
</dbReference>
<keyword evidence="2" id="KW-1185">Reference proteome</keyword>
<dbReference type="Proteomes" id="UP001054945">
    <property type="component" value="Unassembled WGS sequence"/>
</dbReference>
<sequence length="184" mass="19988">MCSTLPRKISFSKVKKENFILAITLDLVLKSLEHRSQTPACPLQVSSATVTTFNLYKTCPTLSDGLTIHTTLLRPPKRKPGRVKELVKSESVLYVALTKTECLSTLWMQLTESDCPGINSQVKQSWRFPAGGVNDGASVFAGVRNPAVGGEGGGGDELAQSRDCGKFWSTEMFMSTNAVGLFNI</sequence>
<comment type="caution">
    <text evidence="1">The sequence shown here is derived from an EMBL/GenBank/DDBJ whole genome shotgun (WGS) entry which is preliminary data.</text>
</comment>